<name>A0A3M0JBJ4_HIRRU</name>
<gene>
    <name evidence="2" type="ORF">DUI87_24761</name>
</gene>
<protein>
    <submittedName>
        <fullName evidence="2">Uncharacterized protein</fullName>
    </submittedName>
</protein>
<dbReference type="EMBL" id="QRBI01000152">
    <property type="protein sequence ID" value="RMB98547.1"/>
    <property type="molecule type" value="Genomic_DNA"/>
</dbReference>
<evidence type="ECO:0000313" key="2">
    <source>
        <dbReference type="EMBL" id="RMB98547.1"/>
    </source>
</evidence>
<reference evidence="2 3" key="1">
    <citation type="submission" date="2018-07" db="EMBL/GenBank/DDBJ databases">
        <title>A high quality draft genome assembly of the barn swallow (H. rustica rustica).</title>
        <authorList>
            <person name="Formenti G."/>
            <person name="Chiara M."/>
            <person name="Poveda L."/>
            <person name="Francoijs K.-J."/>
            <person name="Bonisoli-Alquati A."/>
            <person name="Canova L."/>
            <person name="Gianfranceschi L."/>
            <person name="Horner D.S."/>
            <person name="Saino N."/>
        </authorList>
    </citation>
    <scope>NUCLEOTIDE SEQUENCE [LARGE SCALE GENOMIC DNA]</scope>
    <source>
        <strain evidence="2">Chelidonia</strain>
        <tissue evidence="2">Blood</tissue>
    </source>
</reference>
<evidence type="ECO:0000313" key="3">
    <source>
        <dbReference type="Proteomes" id="UP000269221"/>
    </source>
</evidence>
<accession>A0A3M0JBJ4</accession>
<organism evidence="2 3">
    <name type="scientific">Hirundo rustica rustica</name>
    <dbReference type="NCBI Taxonomy" id="333673"/>
    <lineage>
        <taxon>Eukaryota</taxon>
        <taxon>Metazoa</taxon>
        <taxon>Chordata</taxon>
        <taxon>Craniata</taxon>
        <taxon>Vertebrata</taxon>
        <taxon>Euteleostomi</taxon>
        <taxon>Archelosauria</taxon>
        <taxon>Archosauria</taxon>
        <taxon>Dinosauria</taxon>
        <taxon>Saurischia</taxon>
        <taxon>Theropoda</taxon>
        <taxon>Coelurosauria</taxon>
        <taxon>Aves</taxon>
        <taxon>Neognathae</taxon>
        <taxon>Neoaves</taxon>
        <taxon>Telluraves</taxon>
        <taxon>Australaves</taxon>
        <taxon>Passeriformes</taxon>
        <taxon>Sylvioidea</taxon>
        <taxon>Hirundinidae</taxon>
        <taxon>Hirundo</taxon>
    </lineage>
</organism>
<evidence type="ECO:0000256" key="1">
    <source>
        <dbReference type="SAM" id="MobiDB-lite"/>
    </source>
</evidence>
<comment type="caution">
    <text evidence="2">The sequence shown here is derived from an EMBL/GenBank/DDBJ whole genome shotgun (WGS) entry which is preliminary data.</text>
</comment>
<sequence>MDLNIDTPEGQKLHIPNGPSSPSGDVPINNTLSSFILSAAPFDYLAHSKECEEIRWMTSCEVKVTVFRSEK</sequence>
<feature type="region of interest" description="Disordered" evidence="1">
    <location>
        <begin position="1"/>
        <end position="26"/>
    </location>
</feature>
<dbReference type="Proteomes" id="UP000269221">
    <property type="component" value="Unassembled WGS sequence"/>
</dbReference>
<proteinExistence type="predicted"/>
<keyword evidence="3" id="KW-1185">Reference proteome</keyword>
<dbReference type="AlphaFoldDB" id="A0A3M0JBJ4"/>